<reference evidence="1 2" key="1">
    <citation type="submission" date="2020-05" db="EMBL/GenBank/DDBJ databases">
        <authorList>
            <person name="Campoy J."/>
            <person name="Schneeberger K."/>
            <person name="Spophaly S."/>
        </authorList>
    </citation>
    <scope>NUCLEOTIDE SEQUENCE [LARGE SCALE GENOMIC DNA]</scope>
    <source>
        <strain evidence="1">PruArmRojPasFocal</strain>
    </source>
</reference>
<evidence type="ECO:0000313" key="1">
    <source>
        <dbReference type="EMBL" id="CAB4287611.1"/>
    </source>
</evidence>
<sequence>MRVLSAFLVLKEGLLKTKVLKEGLLKTNYAVLYSLYNKQVKVWCTRQERKLASVLDIDTKEI</sequence>
<protein>
    <submittedName>
        <fullName evidence="1">Uncharacterized protein</fullName>
    </submittedName>
</protein>
<dbReference type="Proteomes" id="UP000507222">
    <property type="component" value="Unassembled WGS sequence"/>
</dbReference>
<proteinExistence type="predicted"/>
<gene>
    <name evidence="1" type="ORF">CURHAP_LOCUS45615</name>
</gene>
<dbReference type="EMBL" id="CAEKDK010000007">
    <property type="protein sequence ID" value="CAB4287611.1"/>
    <property type="molecule type" value="Genomic_DNA"/>
</dbReference>
<accession>A0A6J5VH82</accession>
<name>A0A6J5VH82_PRUAR</name>
<dbReference type="AlphaFoldDB" id="A0A6J5VH82"/>
<evidence type="ECO:0000313" key="2">
    <source>
        <dbReference type="Proteomes" id="UP000507222"/>
    </source>
</evidence>
<organism evidence="1 2">
    <name type="scientific">Prunus armeniaca</name>
    <name type="common">Apricot</name>
    <name type="synonym">Armeniaca vulgaris</name>
    <dbReference type="NCBI Taxonomy" id="36596"/>
    <lineage>
        <taxon>Eukaryota</taxon>
        <taxon>Viridiplantae</taxon>
        <taxon>Streptophyta</taxon>
        <taxon>Embryophyta</taxon>
        <taxon>Tracheophyta</taxon>
        <taxon>Spermatophyta</taxon>
        <taxon>Magnoliopsida</taxon>
        <taxon>eudicotyledons</taxon>
        <taxon>Gunneridae</taxon>
        <taxon>Pentapetalae</taxon>
        <taxon>rosids</taxon>
        <taxon>fabids</taxon>
        <taxon>Rosales</taxon>
        <taxon>Rosaceae</taxon>
        <taxon>Amygdaloideae</taxon>
        <taxon>Amygdaleae</taxon>
        <taxon>Prunus</taxon>
    </lineage>
</organism>